<dbReference type="Proteomes" id="UP001066276">
    <property type="component" value="Chromosome 7"/>
</dbReference>
<reference evidence="2" key="1">
    <citation type="journal article" date="2022" name="bioRxiv">
        <title>Sequencing and chromosome-scale assembly of the giantPleurodeles waltlgenome.</title>
        <authorList>
            <person name="Brown T."/>
            <person name="Elewa A."/>
            <person name="Iarovenko S."/>
            <person name="Subramanian E."/>
            <person name="Araus A.J."/>
            <person name="Petzold A."/>
            <person name="Susuki M."/>
            <person name="Suzuki K.-i.T."/>
            <person name="Hayashi T."/>
            <person name="Toyoda A."/>
            <person name="Oliveira C."/>
            <person name="Osipova E."/>
            <person name="Leigh N.D."/>
            <person name="Simon A."/>
            <person name="Yun M.H."/>
        </authorList>
    </citation>
    <scope>NUCLEOTIDE SEQUENCE</scope>
    <source>
        <strain evidence="2">20211129_DDA</strain>
        <tissue evidence="2">Liver</tissue>
    </source>
</reference>
<dbReference type="EMBL" id="JANPWB010000011">
    <property type="protein sequence ID" value="KAJ1124240.1"/>
    <property type="molecule type" value="Genomic_DNA"/>
</dbReference>
<evidence type="ECO:0000313" key="2">
    <source>
        <dbReference type="EMBL" id="KAJ1124240.1"/>
    </source>
</evidence>
<keyword evidence="3" id="KW-1185">Reference proteome</keyword>
<organism evidence="2 3">
    <name type="scientific">Pleurodeles waltl</name>
    <name type="common">Iberian ribbed newt</name>
    <dbReference type="NCBI Taxonomy" id="8319"/>
    <lineage>
        <taxon>Eukaryota</taxon>
        <taxon>Metazoa</taxon>
        <taxon>Chordata</taxon>
        <taxon>Craniata</taxon>
        <taxon>Vertebrata</taxon>
        <taxon>Euteleostomi</taxon>
        <taxon>Amphibia</taxon>
        <taxon>Batrachia</taxon>
        <taxon>Caudata</taxon>
        <taxon>Salamandroidea</taxon>
        <taxon>Salamandridae</taxon>
        <taxon>Pleurodelinae</taxon>
        <taxon>Pleurodeles</taxon>
    </lineage>
</organism>
<proteinExistence type="predicted"/>
<protein>
    <submittedName>
        <fullName evidence="2">Uncharacterized protein</fullName>
    </submittedName>
</protein>
<comment type="caution">
    <text evidence="2">The sequence shown here is derived from an EMBL/GenBank/DDBJ whole genome shotgun (WGS) entry which is preliminary data.</text>
</comment>
<feature type="region of interest" description="Disordered" evidence="1">
    <location>
        <begin position="1"/>
        <end position="93"/>
    </location>
</feature>
<accession>A0AAV7PAT5</accession>
<evidence type="ECO:0000256" key="1">
    <source>
        <dbReference type="SAM" id="MobiDB-lite"/>
    </source>
</evidence>
<gene>
    <name evidence="2" type="ORF">NDU88_002701</name>
</gene>
<dbReference type="AlphaFoldDB" id="A0AAV7PAT5"/>
<evidence type="ECO:0000313" key="3">
    <source>
        <dbReference type="Proteomes" id="UP001066276"/>
    </source>
</evidence>
<sequence length="93" mass="10361">MHGGACICLPPTSFAGSSSREEKEFRSGRRRQKKRENDRGRSQDGVSPKRPEPEQKSRGAAERSRESGETSHVPGGSWLHQGWVTKEANDLSR</sequence>
<feature type="compositionally biased region" description="Basic and acidic residues" evidence="1">
    <location>
        <begin position="35"/>
        <end position="69"/>
    </location>
</feature>
<name>A0AAV7PAT5_PLEWA</name>